<comment type="similarity">
    <text evidence="1">Belongs to the peptidase M20A family.</text>
</comment>
<dbReference type="GO" id="GO:0016805">
    <property type="term" value="F:dipeptidase activity"/>
    <property type="evidence" value="ECO:0007669"/>
    <property type="project" value="InterPro"/>
</dbReference>
<keyword evidence="4" id="KW-1185">Reference proteome</keyword>
<evidence type="ECO:0000313" key="4">
    <source>
        <dbReference type="Proteomes" id="UP001165289"/>
    </source>
</evidence>
<dbReference type="InterPro" id="IPR017144">
    <property type="entry name" value="Xaa-Arg_dipeptidase"/>
</dbReference>
<organism evidence="3 4">
    <name type="scientific">Oopsacas minuta</name>
    <dbReference type="NCBI Taxonomy" id="111878"/>
    <lineage>
        <taxon>Eukaryota</taxon>
        <taxon>Metazoa</taxon>
        <taxon>Porifera</taxon>
        <taxon>Hexactinellida</taxon>
        <taxon>Hexasterophora</taxon>
        <taxon>Lyssacinosida</taxon>
        <taxon>Leucopsacidae</taxon>
        <taxon>Oopsacas</taxon>
    </lineage>
</organism>
<dbReference type="InterPro" id="IPR036264">
    <property type="entry name" value="Bact_exopeptidase_dim_dom"/>
</dbReference>
<dbReference type="PANTHER" id="PTHR30575:SF0">
    <property type="entry name" value="XAA-ARG DIPEPTIDASE"/>
    <property type="match status" value="1"/>
</dbReference>
<dbReference type="NCBIfam" id="TIGR01891">
    <property type="entry name" value="amidohydrolases"/>
    <property type="match status" value="1"/>
</dbReference>
<dbReference type="FunFam" id="3.30.70.360:FF:000004">
    <property type="entry name" value="Peptidase M20 domain-containing protein 2"/>
    <property type="match status" value="1"/>
</dbReference>
<protein>
    <recommendedName>
        <fullName evidence="1">Peptidase M20 domain-containing protein 2</fullName>
    </recommendedName>
</protein>
<dbReference type="Proteomes" id="UP001165289">
    <property type="component" value="Unassembled WGS sequence"/>
</dbReference>
<dbReference type="SUPFAM" id="SSF53187">
    <property type="entry name" value="Zn-dependent exopeptidases"/>
    <property type="match status" value="1"/>
</dbReference>
<proteinExistence type="inferred from homology"/>
<reference evidence="3 4" key="1">
    <citation type="journal article" date="2023" name="BMC Biol.">
        <title>The compact genome of the sponge Oopsacas minuta (Hexactinellida) is lacking key metazoan core genes.</title>
        <authorList>
            <person name="Santini S."/>
            <person name="Schenkelaars Q."/>
            <person name="Jourda C."/>
            <person name="Duchesne M."/>
            <person name="Belahbib H."/>
            <person name="Rocher C."/>
            <person name="Selva M."/>
            <person name="Riesgo A."/>
            <person name="Vervoort M."/>
            <person name="Leys S.P."/>
            <person name="Kodjabachian L."/>
            <person name="Le Bivic A."/>
            <person name="Borchiellini C."/>
            <person name="Claverie J.M."/>
            <person name="Renard E."/>
        </authorList>
    </citation>
    <scope>NUCLEOTIDE SEQUENCE [LARGE SCALE GENOMIC DNA]</scope>
    <source>
        <strain evidence="3">SPO-2</strain>
    </source>
</reference>
<dbReference type="AlphaFoldDB" id="A0AAV7JRF1"/>
<evidence type="ECO:0000259" key="2">
    <source>
        <dbReference type="Pfam" id="PF07687"/>
    </source>
</evidence>
<gene>
    <name evidence="3" type="ORF">LOD99_5176</name>
</gene>
<evidence type="ECO:0000313" key="3">
    <source>
        <dbReference type="EMBL" id="KAI6651568.1"/>
    </source>
</evidence>
<dbReference type="EMBL" id="JAKMXF010000303">
    <property type="protein sequence ID" value="KAI6651568.1"/>
    <property type="molecule type" value="Genomic_DNA"/>
</dbReference>
<comment type="caution">
    <text evidence="3">The sequence shown here is derived from an EMBL/GenBank/DDBJ whole genome shotgun (WGS) entry which is preliminary data.</text>
</comment>
<evidence type="ECO:0000256" key="1">
    <source>
        <dbReference type="PIRNR" id="PIRNR037226"/>
    </source>
</evidence>
<dbReference type="SUPFAM" id="SSF55031">
    <property type="entry name" value="Bacterial exopeptidase dimerisation domain"/>
    <property type="match status" value="1"/>
</dbReference>
<accession>A0AAV7JRF1</accession>
<sequence>MEQSESEAKLTEAKSIIGIVIEAARERLREVSNKIWENPEIAMEEVKAHFLLTNFLEKEGFEVERSFVLKTAFRATFYTPASKTDATAVNACIVCEYDALPEIGHACGHNLIAEAGLAAAIGIKAVMEKYPDLKLKLTVMGTPAEEEGSGKIHLIRGGAFKGVDFAMMVHPFPFNAIYPNVLSIVQIDIVYKGKSAHAAAFPWEGVNALDAAVSGYTSVSHMRQQLKPAWRVHGIITNGGIKPNIIPEKAELTYDLRAPNNLEMEELRNKIHGCLQAGATATGCTVEILEKEIPCSNMKSNSILGELYRSNVMPGIKYGDIESDRNTPSFSTDMGDLSYQVPSIHPTYSINTNYPNHTSGFTDDANTSESHELTLKAGVCMARTAVEVVFKPGVLEQIKQEFSKQ</sequence>
<dbReference type="CDD" id="cd05672">
    <property type="entry name" value="M20_ACY1L2-like"/>
    <property type="match status" value="1"/>
</dbReference>
<dbReference type="InterPro" id="IPR017439">
    <property type="entry name" value="Amidohydrolase"/>
</dbReference>
<dbReference type="Pfam" id="PF07687">
    <property type="entry name" value="M20_dimer"/>
    <property type="match status" value="1"/>
</dbReference>
<dbReference type="Gene3D" id="3.40.630.10">
    <property type="entry name" value="Zn peptidases"/>
    <property type="match status" value="1"/>
</dbReference>
<dbReference type="PANTHER" id="PTHR30575">
    <property type="entry name" value="PEPTIDASE M20"/>
    <property type="match status" value="1"/>
</dbReference>
<feature type="domain" description="Peptidase M20 dimerisation" evidence="2">
    <location>
        <begin position="186"/>
        <end position="277"/>
    </location>
</feature>
<dbReference type="InterPro" id="IPR011650">
    <property type="entry name" value="Peptidase_M20_dimer"/>
</dbReference>
<name>A0AAV7JRF1_9METZ</name>
<dbReference type="PIRSF" id="PIRSF037226">
    <property type="entry name" value="Amidohydrolase_ACY1L2_prd"/>
    <property type="match status" value="1"/>
</dbReference>
<dbReference type="Gene3D" id="3.30.70.360">
    <property type="match status" value="1"/>
</dbReference>
<dbReference type="InterPro" id="IPR052030">
    <property type="entry name" value="Peptidase_M20/M20A_hydrolases"/>
</dbReference>